<evidence type="ECO:0000256" key="10">
    <source>
        <dbReference type="ARBA" id="ARBA00023170"/>
    </source>
</evidence>
<reference evidence="14 15" key="1">
    <citation type="submission" date="2019-09" db="EMBL/GenBank/DDBJ databases">
        <title>Bird 10,000 Genomes (B10K) Project - Family phase.</title>
        <authorList>
            <person name="Zhang G."/>
        </authorList>
    </citation>
    <scope>NUCLEOTIDE SEQUENCE [LARGE SCALE GENOMIC DNA]</scope>
    <source>
        <strain evidence="14">OUT-0050</strain>
        <tissue evidence="14">Muscle</tissue>
    </source>
</reference>
<keyword evidence="3" id="KW-1003">Cell membrane</keyword>
<evidence type="ECO:0000256" key="1">
    <source>
        <dbReference type="ARBA" id="ARBA00002936"/>
    </source>
</evidence>
<dbReference type="GO" id="GO:0004930">
    <property type="term" value="F:G protein-coupled receptor activity"/>
    <property type="evidence" value="ECO:0007669"/>
    <property type="project" value="UniProtKB-KW"/>
</dbReference>
<dbReference type="EMBL" id="VZSP01031386">
    <property type="protein sequence ID" value="NWZ17370.1"/>
    <property type="molecule type" value="Genomic_DNA"/>
</dbReference>
<evidence type="ECO:0000256" key="7">
    <source>
        <dbReference type="ARBA" id="ARBA00022989"/>
    </source>
</evidence>
<protein>
    <submittedName>
        <fullName evidence="14">O14J1 protein</fullName>
    </submittedName>
</protein>
<evidence type="ECO:0000256" key="4">
    <source>
        <dbReference type="ARBA" id="ARBA00022606"/>
    </source>
</evidence>
<keyword evidence="10" id="KW-0675">Receptor</keyword>
<feature type="transmembrane region" description="Helical" evidence="12">
    <location>
        <begin position="29"/>
        <end position="51"/>
    </location>
</feature>
<evidence type="ECO:0000313" key="15">
    <source>
        <dbReference type="Proteomes" id="UP000521525"/>
    </source>
</evidence>
<dbReference type="InterPro" id="IPR050516">
    <property type="entry name" value="Olfactory_GPCR"/>
</dbReference>
<dbReference type="PROSITE" id="PS50262">
    <property type="entry name" value="G_PROTEIN_RECEP_F1_2"/>
    <property type="match status" value="1"/>
</dbReference>
<feature type="non-terminal residue" evidence="14">
    <location>
        <position position="1"/>
    </location>
</feature>
<name>A0A7K7KF58_AGEPH</name>
<sequence length="297" mass="32309">QMSNSSCISHFLLLALADTQQLQLLHFCLLLGISLAALLGNGLIISAVACGHHLHTPMFFFLLSLALTDLGSICTTVPRAMHNSLWDTSTISYTGCAAQVFFFLFFITAELSFLTLTCSNCYVSICKALHHGTLLGSRACAHMAAAAWARGFLTALLHMANTFSLPLCHGNALGQFFCEIPQILKLSCSHSYLRELGLLAVSVCVVSSCFVFMVFSYVQIFRAVLRIPSEQGQHKAFATCLPHLAVLCLFVSTATFAYLKPRSISSSSLDLALSVLYSVVPPALNALIYSLRNQELK</sequence>
<keyword evidence="9 12" id="KW-0472">Membrane</keyword>
<keyword evidence="4" id="KW-0716">Sensory transduction</keyword>
<feature type="transmembrane region" description="Helical" evidence="12">
    <location>
        <begin position="58"/>
        <end position="80"/>
    </location>
</feature>
<keyword evidence="11" id="KW-0807">Transducer</keyword>
<evidence type="ECO:0000256" key="12">
    <source>
        <dbReference type="SAM" id="Phobius"/>
    </source>
</evidence>
<dbReference type="SUPFAM" id="SSF81321">
    <property type="entry name" value="Family A G protein-coupled receptor-like"/>
    <property type="match status" value="1"/>
</dbReference>
<evidence type="ECO:0000313" key="14">
    <source>
        <dbReference type="EMBL" id="NWZ17370.1"/>
    </source>
</evidence>
<dbReference type="PANTHER" id="PTHR26452">
    <property type="entry name" value="OLFACTORY RECEPTOR"/>
    <property type="match status" value="1"/>
</dbReference>
<feature type="non-terminal residue" evidence="14">
    <location>
        <position position="297"/>
    </location>
</feature>
<accession>A0A7K7KF58</accession>
<feature type="transmembrane region" description="Helical" evidence="12">
    <location>
        <begin position="100"/>
        <end position="123"/>
    </location>
</feature>
<evidence type="ECO:0000256" key="5">
    <source>
        <dbReference type="ARBA" id="ARBA00022692"/>
    </source>
</evidence>
<feature type="transmembrane region" description="Helical" evidence="12">
    <location>
        <begin position="271"/>
        <end position="291"/>
    </location>
</feature>
<evidence type="ECO:0000256" key="11">
    <source>
        <dbReference type="ARBA" id="ARBA00023224"/>
    </source>
</evidence>
<dbReference type="InterPro" id="IPR000725">
    <property type="entry name" value="Olfact_rcpt"/>
</dbReference>
<organism evidence="14 15">
    <name type="scientific">Agelaius phoeniceus</name>
    <name type="common">Red-winged blackbird</name>
    <name type="synonym">Oriolus phoeniceus</name>
    <dbReference type="NCBI Taxonomy" id="39638"/>
    <lineage>
        <taxon>Eukaryota</taxon>
        <taxon>Metazoa</taxon>
        <taxon>Chordata</taxon>
        <taxon>Craniata</taxon>
        <taxon>Vertebrata</taxon>
        <taxon>Euteleostomi</taxon>
        <taxon>Archelosauria</taxon>
        <taxon>Archosauria</taxon>
        <taxon>Dinosauria</taxon>
        <taxon>Saurischia</taxon>
        <taxon>Theropoda</taxon>
        <taxon>Coelurosauria</taxon>
        <taxon>Aves</taxon>
        <taxon>Neognathae</taxon>
        <taxon>Neoaves</taxon>
        <taxon>Telluraves</taxon>
        <taxon>Australaves</taxon>
        <taxon>Passeriformes</taxon>
        <taxon>Passeroidea</taxon>
        <taxon>Icteridae</taxon>
        <taxon>Agelaius</taxon>
    </lineage>
</organism>
<dbReference type="AlphaFoldDB" id="A0A7K7KF58"/>
<evidence type="ECO:0000256" key="8">
    <source>
        <dbReference type="ARBA" id="ARBA00023040"/>
    </source>
</evidence>
<keyword evidence="15" id="KW-1185">Reference proteome</keyword>
<dbReference type="InterPro" id="IPR017452">
    <property type="entry name" value="GPCR_Rhodpsn_7TM"/>
</dbReference>
<dbReference type="Proteomes" id="UP000521525">
    <property type="component" value="Unassembled WGS sequence"/>
</dbReference>
<dbReference type="Gene3D" id="1.20.1070.10">
    <property type="entry name" value="Rhodopsin 7-helix transmembrane proteins"/>
    <property type="match status" value="1"/>
</dbReference>
<dbReference type="GO" id="GO:0004984">
    <property type="term" value="F:olfactory receptor activity"/>
    <property type="evidence" value="ECO:0007669"/>
    <property type="project" value="InterPro"/>
</dbReference>
<keyword evidence="5 12" id="KW-0812">Transmembrane</keyword>
<keyword evidence="6" id="KW-0552">Olfaction</keyword>
<feature type="transmembrane region" description="Helical" evidence="12">
    <location>
        <begin position="196"/>
        <end position="215"/>
    </location>
</feature>
<dbReference type="PRINTS" id="PR00245">
    <property type="entry name" value="OLFACTORYR"/>
</dbReference>
<dbReference type="FunFam" id="1.20.1070.10:FF:000037">
    <property type="entry name" value="Olfactory receptor"/>
    <property type="match status" value="1"/>
</dbReference>
<evidence type="ECO:0000256" key="9">
    <source>
        <dbReference type="ARBA" id="ARBA00023136"/>
    </source>
</evidence>
<evidence type="ECO:0000259" key="13">
    <source>
        <dbReference type="PROSITE" id="PS50262"/>
    </source>
</evidence>
<feature type="transmembrane region" description="Helical" evidence="12">
    <location>
        <begin position="236"/>
        <end position="259"/>
    </location>
</feature>
<dbReference type="InterPro" id="IPR000276">
    <property type="entry name" value="GPCR_Rhodpsn"/>
</dbReference>
<comment type="subcellular location">
    <subcellularLocation>
        <location evidence="2">Cell membrane</location>
        <topology evidence="2">Multi-pass membrane protein</topology>
    </subcellularLocation>
</comment>
<dbReference type="GO" id="GO:0005886">
    <property type="term" value="C:plasma membrane"/>
    <property type="evidence" value="ECO:0007669"/>
    <property type="project" value="UniProtKB-SubCell"/>
</dbReference>
<evidence type="ECO:0000256" key="2">
    <source>
        <dbReference type="ARBA" id="ARBA00004651"/>
    </source>
</evidence>
<dbReference type="PRINTS" id="PR00237">
    <property type="entry name" value="GPCRRHODOPSN"/>
</dbReference>
<comment type="function">
    <text evidence="1">Odorant receptor.</text>
</comment>
<evidence type="ECO:0000256" key="3">
    <source>
        <dbReference type="ARBA" id="ARBA00022475"/>
    </source>
</evidence>
<comment type="caution">
    <text evidence="14">The sequence shown here is derived from an EMBL/GenBank/DDBJ whole genome shotgun (WGS) entry which is preliminary data.</text>
</comment>
<keyword evidence="8" id="KW-0297">G-protein coupled receptor</keyword>
<gene>
    <name evidence="14" type="primary">Or14j1_17</name>
    <name evidence="14" type="ORF">AGEPHO_R08601</name>
</gene>
<feature type="domain" description="G-protein coupled receptors family 1 profile" evidence="13">
    <location>
        <begin position="40"/>
        <end position="289"/>
    </location>
</feature>
<dbReference type="Pfam" id="PF13853">
    <property type="entry name" value="7tm_4"/>
    <property type="match status" value="1"/>
</dbReference>
<feature type="transmembrane region" description="Helical" evidence="12">
    <location>
        <begin position="135"/>
        <end position="157"/>
    </location>
</feature>
<evidence type="ECO:0000256" key="6">
    <source>
        <dbReference type="ARBA" id="ARBA00022725"/>
    </source>
</evidence>
<keyword evidence="7 12" id="KW-1133">Transmembrane helix</keyword>
<proteinExistence type="predicted"/>